<reference evidence="1" key="1">
    <citation type="journal article" date="2021" name="PeerJ">
        <title>Extensive microbial diversity within the chicken gut microbiome revealed by metagenomics and culture.</title>
        <authorList>
            <person name="Gilroy R."/>
            <person name="Ravi A."/>
            <person name="Getino M."/>
            <person name="Pursley I."/>
            <person name="Horton D.L."/>
            <person name="Alikhan N.F."/>
            <person name="Baker D."/>
            <person name="Gharbi K."/>
            <person name="Hall N."/>
            <person name="Watson M."/>
            <person name="Adriaenssens E.M."/>
            <person name="Foster-Nyarko E."/>
            <person name="Jarju S."/>
            <person name="Secka A."/>
            <person name="Antonio M."/>
            <person name="Oren A."/>
            <person name="Chaudhuri R.R."/>
            <person name="La Ragione R."/>
            <person name="Hildebrand F."/>
            <person name="Pallen M.J."/>
        </authorList>
    </citation>
    <scope>NUCLEOTIDE SEQUENCE</scope>
    <source>
        <strain evidence="1">CHK130-7132</strain>
    </source>
</reference>
<evidence type="ECO:0000313" key="1">
    <source>
        <dbReference type="EMBL" id="HJC68820.1"/>
    </source>
</evidence>
<protein>
    <submittedName>
        <fullName evidence="1">Uncharacterized protein</fullName>
    </submittedName>
</protein>
<dbReference type="AlphaFoldDB" id="A0A9D2Q0T8"/>
<sequence length="176" mass="18469">MALDACVCVLLAEVVAPAQTLPVVEAGRTAHAVRGDVVALAHGGIAVRGAASSVAQEQEPLQRGWELSRRRLDGDDLPGGGVREQRAQDCSDLWPVRTEAVLVRALRLGERLAQLLTQSLGGDGTVALDVCGIAVLGREQCTVRDDHAHIEGLELHPAVAAEQGSHHGVGHDRAVP</sequence>
<evidence type="ECO:0000313" key="2">
    <source>
        <dbReference type="Proteomes" id="UP000823854"/>
    </source>
</evidence>
<organism evidence="1 2">
    <name type="scientific">Candidatus Brachybacterium intestinipullorum</name>
    <dbReference type="NCBI Taxonomy" id="2838512"/>
    <lineage>
        <taxon>Bacteria</taxon>
        <taxon>Bacillati</taxon>
        <taxon>Actinomycetota</taxon>
        <taxon>Actinomycetes</taxon>
        <taxon>Micrococcales</taxon>
        <taxon>Dermabacteraceae</taxon>
        <taxon>Brachybacterium</taxon>
    </lineage>
</organism>
<dbReference type="Proteomes" id="UP000823854">
    <property type="component" value="Unassembled WGS sequence"/>
</dbReference>
<accession>A0A9D2Q0T8</accession>
<comment type="caution">
    <text evidence="1">The sequence shown here is derived from an EMBL/GenBank/DDBJ whole genome shotgun (WGS) entry which is preliminary data.</text>
</comment>
<gene>
    <name evidence="1" type="ORF">H9932_03945</name>
</gene>
<reference evidence="1" key="2">
    <citation type="submission" date="2021-04" db="EMBL/GenBank/DDBJ databases">
        <authorList>
            <person name="Gilroy R."/>
        </authorList>
    </citation>
    <scope>NUCLEOTIDE SEQUENCE</scope>
    <source>
        <strain evidence="1">CHK130-7132</strain>
    </source>
</reference>
<name>A0A9D2Q0T8_9MICO</name>
<proteinExistence type="predicted"/>
<dbReference type="EMBL" id="DWWC01000081">
    <property type="protein sequence ID" value="HJC68820.1"/>
    <property type="molecule type" value="Genomic_DNA"/>
</dbReference>